<proteinExistence type="predicted"/>
<organism evidence="1 2">
    <name type="scientific">Treponema putidum</name>
    <dbReference type="NCBI Taxonomy" id="221027"/>
    <lineage>
        <taxon>Bacteria</taxon>
        <taxon>Pseudomonadati</taxon>
        <taxon>Spirochaetota</taxon>
        <taxon>Spirochaetia</taxon>
        <taxon>Spirochaetales</taxon>
        <taxon>Treponemataceae</taxon>
        <taxon>Treponema</taxon>
    </lineage>
</organism>
<protein>
    <recommendedName>
        <fullName evidence="3">SIR2-like protein</fullName>
    </recommendedName>
</protein>
<dbReference type="InterPro" id="IPR027417">
    <property type="entry name" value="P-loop_NTPase"/>
</dbReference>
<accession>A0ABY5HZD4</accession>
<reference evidence="1" key="1">
    <citation type="submission" date="2019-04" db="EMBL/GenBank/DDBJ databases">
        <title>Whole genome sequencing of oral phylogroup 2 treponemes.</title>
        <authorList>
            <person name="Chan Y."/>
            <person name="Zeng H.H."/>
            <person name="Yu X.L."/>
            <person name="Leung W.K."/>
            <person name="Watt R.M."/>
        </authorList>
    </citation>
    <scope>NUCLEOTIDE SEQUENCE</scope>
    <source>
        <strain evidence="1">OMZ 847</strain>
    </source>
</reference>
<dbReference type="EMBL" id="CP038802">
    <property type="protein sequence ID" value="UTY29894.1"/>
    <property type="molecule type" value="Genomic_DNA"/>
</dbReference>
<dbReference type="SUPFAM" id="SSF52540">
    <property type="entry name" value="P-loop containing nucleoside triphosphate hydrolases"/>
    <property type="match status" value="1"/>
</dbReference>
<sequence>MINDIKKMIETGNSILFCGAGFSSNCKNIDNKNPYLAKELAIQISKIGNMEEDNDLKYVSEYFLDKKSSYIPKLVEFLKRSFTIKEIDPALSNICLYDWRRIYTTNYDNAIEQTSIQNGKIIESLTLSHDVKIYSKQKNTCLHINGYINNLNSENINTDFKLTHSSYITSNNFENSNWFYHFKRDLENCNAIVFIGYSLYDIEIEKILFQANYKAKTFFIIHSEESDKVIYSLSKYGTVLNIGIKKFSEEIGFPEKKNKLPSDELFEYFCKYQLHEIDEEISDIKLQDFIMHGNIEQAYVDKLITGTPRKSYMIKRSVCERIIQFIKEKNNIILYSDFGNGKTVLIKQLMSIASMYGFTVLAPSDPSGEYKKDLDKIIESNKNYLLFLDDYSKYLDLINDIQELGYQNMTLVLTERTHNHQHYSNQLPSTFKYLQVNVDYIENYEEINQLKKIINNIAFWGEKSTWNDTRKIDYLQNNCDKQIANVLLDIFDSPQIKDKMHQILDLLFKKESYKKTIFSICLLEVIGISLKESIISELSFNDDIYSCELTNHPSFKELYTVDKDGINSRSSIFSTSLLKNQFEPNYIIESLLDIVEKMNSRRHSSISENEIFKSLLRFSFIERLLPDKNKKISLVRYYDNLKVRIEWLSEDPHYWLQYAMTELTYQNYKQAQRYLDTAYEIVSKKSTNYDVSYIDTQQARLFLIQSQRESDSEIVYDYFIKGHNLLIHQKNNIYKYRQVIHYQDVYRNKYIIFSKKRKNDFIQACKYMFQSINNDEENQEIIISSDNLKNKCLDSLRKITNET</sequence>
<dbReference type="Pfam" id="PF13289">
    <property type="entry name" value="SIR2_2"/>
    <property type="match status" value="1"/>
</dbReference>
<name>A0ABY5HZD4_9SPIR</name>
<evidence type="ECO:0008006" key="3">
    <source>
        <dbReference type="Google" id="ProtNLM"/>
    </source>
</evidence>
<keyword evidence="2" id="KW-1185">Reference proteome</keyword>
<dbReference type="Proteomes" id="UP001059401">
    <property type="component" value="Chromosome"/>
</dbReference>
<dbReference type="RefSeq" id="WP_255805481.1">
    <property type="nucleotide sequence ID" value="NZ_CP038802.1"/>
</dbReference>
<gene>
    <name evidence="1" type="ORF">E4N76_13675</name>
</gene>
<evidence type="ECO:0000313" key="1">
    <source>
        <dbReference type="EMBL" id="UTY29894.1"/>
    </source>
</evidence>
<evidence type="ECO:0000313" key="2">
    <source>
        <dbReference type="Proteomes" id="UP001059401"/>
    </source>
</evidence>